<dbReference type="GO" id="GO:0042262">
    <property type="term" value="P:DNA protection"/>
    <property type="evidence" value="ECO:0007669"/>
    <property type="project" value="InterPro"/>
</dbReference>
<dbReference type="RefSeq" id="WP_078222642.1">
    <property type="nucleotide sequence ID" value="NZ_CP019911.1"/>
</dbReference>
<dbReference type="AlphaFoldDB" id="A0A1U9VJ60"/>
<sequence>MTTTLASIETSAKTYAEARASLAEIVAAMNDGIEALKREHLPALKRAVTRAAARHDELKALIDDAPDLFVKPRTIIFHGVKLGYQKGKGGIAFDDATQVVKLIRRHLPEQADVLIAVKEAPAKDALAQLSAADLKRIGCTVIETGDAVVIKPTDSEVDKMVDALLKDATEADA</sequence>
<dbReference type="SUPFAM" id="SSF161266">
    <property type="entry name" value="Gam-like"/>
    <property type="match status" value="1"/>
</dbReference>
<protein>
    <submittedName>
        <fullName evidence="1">Uncharacterized protein</fullName>
    </submittedName>
</protein>
<organism evidence="1 2">
    <name type="scientific">blood disease bacterium A2-HR MARDI</name>
    <dbReference type="NCBI Taxonomy" id="1944648"/>
    <lineage>
        <taxon>Bacteria</taxon>
        <taxon>Pseudomonadati</taxon>
        <taxon>Pseudomonadota</taxon>
        <taxon>Betaproteobacteria</taxon>
        <taxon>Burkholderiales</taxon>
        <taxon>Burkholderiaceae</taxon>
        <taxon>Ralstonia</taxon>
        <taxon>Ralstonia solanacearum species complex</taxon>
    </lineage>
</organism>
<accession>A0A1U9VJ60</accession>
<dbReference type="EMBL" id="CP019911">
    <property type="protein sequence ID" value="AQW30515.1"/>
    <property type="molecule type" value="Genomic_DNA"/>
</dbReference>
<dbReference type="GO" id="GO:0003690">
    <property type="term" value="F:double-stranded DNA binding"/>
    <property type="evidence" value="ECO:0007669"/>
    <property type="project" value="InterPro"/>
</dbReference>
<reference evidence="1 2" key="1">
    <citation type="submission" date="2017-02" db="EMBL/GenBank/DDBJ databases">
        <title>Blood Disease Bacterium A2-HR MARDI.</title>
        <authorList>
            <person name="Badrun R."/>
            <person name="Abu Bakar N."/>
            <person name="Laboh R."/>
        </authorList>
    </citation>
    <scope>NUCLEOTIDE SEQUENCE [LARGE SCALE GENOMIC DNA]</scope>
    <source>
        <strain evidence="1 2">A2-HR MARDI</strain>
    </source>
</reference>
<evidence type="ECO:0000313" key="1">
    <source>
        <dbReference type="EMBL" id="AQW30515.1"/>
    </source>
</evidence>
<dbReference type="InterPro" id="IPR009951">
    <property type="entry name" value="Host-nuc_inhib_Gam"/>
</dbReference>
<dbReference type="Proteomes" id="UP000189628">
    <property type="component" value="Chromosome"/>
</dbReference>
<dbReference type="Pfam" id="PF07352">
    <property type="entry name" value="Phage_Mu_Gam"/>
    <property type="match status" value="1"/>
</dbReference>
<name>A0A1U9VJ60_9RALS</name>
<evidence type="ECO:0000313" key="2">
    <source>
        <dbReference type="Proteomes" id="UP000189628"/>
    </source>
</evidence>
<gene>
    <name evidence="1" type="ORF">B0B51_11450</name>
</gene>
<proteinExistence type="predicted"/>